<keyword evidence="3" id="KW-0804">Transcription</keyword>
<sequence length="323" mass="35151">MKQTIQSIALRAGVSKGTVSRVINGHSTVKEETRRRVLAVMEEVGYTPDPTARELSLRSKYSLGLSMRETDRRLAPYFVLFREALARRLQELGIPLVPLEEDLRVRRLPSAVLILGAREGDPRLELLAERQTPAVLIGHHPRLPWVAPDDEHGAYLATAHLIRLGHRTVAHLGNVEDTQAFHDRHSGYRRALEEAGLRPDPSLLLHAEPTALGGYRSVRRALEGGKRFSALFAAGDEMAVGAIAALEDFGLRVPGDVSVAGFDGLPEIGVRLTTVEQDIPGIALAALELALACLEGTPPQGRYVPVRLRVGDTTAPLHSGETA</sequence>
<dbReference type="GO" id="GO:0003700">
    <property type="term" value="F:DNA-binding transcription factor activity"/>
    <property type="evidence" value="ECO:0007669"/>
    <property type="project" value="TreeGrafter"/>
</dbReference>
<dbReference type="GO" id="GO:0000976">
    <property type="term" value="F:transcription cis-regulatory region binding"/>
    <property type="evidence" value="ECO:0007669"/>
    <property type="project" value="TreeGrafter"/>
</dbReference>
<comment type="caution">
    <text evidence="5">The sequence shown here is derived from an EMBL/GenBank/DDBJ whole genome shotgun (WGS) entry which is preliminary data.</text>
</comment>
<dbReference type="SUPFAM" id="SSF53822">
    <property type="entry name" value="Periplasmic binding protein-like I"/>
    <property type="match status" value="1"/>
</dbReference>
<keyword evidence="6" id="KW-1185">Reference proteome</keyword>
<evidence type="ECO:0000313" key="5">
    <source>
        <dbReference type="EMBL" id="MBB6097225.1"/>
    </source>
</evidence>
<evidence type="ECO:0000313" key="6">
    <source>
        <dbReference type="Proteomes" id="UP000569951"/>
    </source>
</evidence>
<dbReference type="CDD" id="cd06267">
    <property type="entry name" value="PBP1_LacI_sugar_binding-like"/>
    <property type="match status" value="1"/>
</dbReference>
<gene>
    <name evidence="5" type="ORF">HNR42_000639</name>
</gene>
<evidence type="ECO:0000256" key="1">
    <source>
        <dbReference type="ARBA" id="ARBA00023015"/>
    </source>
</evidence>
<feature type="domain" description="HTH lacI-type" evidence="4">
    <location>
        <begin position="3"/>
        <end position="57"/>
    </location>
</feature>
<protein>
    <submittedName>
        <fullName evidence="5">LacI family transcriptional regulator</fullName>
    </submittedName>
</protein>
<dbReference type="InterPro" id="IPR046335">
    <property type="entry name" value="LacI/GalR-like_sensor"/>
</dbReference>
<dbReference type="EMBL" id="JACHHG010000002">
    <property type="protein sequence ID" value="MBB6097225.1"/>
    <property type="molecule type" value="Genomic_DNA"/>
</dbReference>
<keyword evidence="2" id="KW-0238">DNA-binding</keyword>
<keyword evidence="1" id="KW-0805">Transcription regulation</keyword>
<dbReference type="PANTHER" id="PTHR30146">
    <property type="entry name" value="LACI-RELATED TRANSCRIPTIONAL REPRESSOR"/>
    <property type="match status" value="1"/>
</dbReference>
<dbReference type="Proteomes" id="UP000569951">
    <property type="component" value="Unassembled WGS sequence"/>
</dbReference>
<dbReference type="PROSITE" id="PS50932">
    <property type="entry name" value="HTH_LACI_2"/>
    <property type="match status" value="1"/>
</dbReference>
<dbReference type="Pfam" id="PF00356">
    <property type="entry name" value="LacI"/>
    <property type="match status" value="1"/>
</dbReference>
<evidence type="ECO:0000259" key="4">
    <source>
        <dbReference type="PROSITE" id="PS50932"/>
    </source>
</evidence>
<dbReference type="SMART" id="SM00354">
    <property type="entry name" value="HTH_LACI"/>
    <property type="match status" value="1"/>
</dbReference>
<proteinExistence type="predicted"/>
<dbReference type="RefSeq" id="WP_183984439.1">
    <property type="nucleotide sequence ID" value="NZ_JACHHG010000002.1"/>
</dbReference>
<dbReference type="InterPro" id="IPR010982">
    <property type="entry name" value="Lambda_DNA-bd_dom_sf"/>
</dbReference>
<organism evidence="5 6">
    <name type="scientific">Deinobacterium chartae</name>
    <dbReference type="NCBI Taxonomy" id="521158"/>
    <lineage>
        <taxon>Bacteria</taxon>
        <taxon>Thermotogati</taxon>
        <taxon>Deinococcota</taxon>
        <taxon>Deinococci</taxon>
        <taxon>Deinococcales</taxon>
        <taxon>Deinococcaceae</taxon>
        <taxon>Deinobacterium</taxon>
    </lineage>
</organism>
<dbReference type="Gene3D" id="3.40.50.2300">
    <property type="match status" value="2"/>
</dbReference>
<name>A0A841HZQ9_9DEIO</name>
<accession>A0A841HZQ9</accession>
<dbReference type="AlphaFoldDB" id="A0A841HZQ9"/>
<evidence type="ECO:0000256" key="2">
    <source>
        <dbReference type="ARBA" id="ARBA00023125"/>
    </source>
</evidence>
<dbReference type="SUPFAM" id="SSF47413">
    <property type="entry name" value="lambda repressor-like DNA-binding domains"/>
    <property type="match status" value="1"/>
</dbReference>
<reference evidence="5 6" key="1">
    <citation type="submission" date="2020-08" db="EMBL/GenBank/DDBJ databases">
        <title>Genomic Encyclopedia of Type Strains, Phase IV (KMG-IV): sequencing the most valuable type-strain genomes for metagenomic binning, comparative biology and taxonomic classification.</title>
        <authorList>
            <person name="Goeker M."/>
        </authorList>
    </citation>
    <scope>NUCLEOTIDE SEQUENCE [LARGE SCALE GENOMIC DNA]</scope>
    <source>
        <strain evidence="5 6">DSM 21458</strain>
    </source>
</reference>
<evidence type="ECO:0000256" key="3">
    <source>
        <dbReference type="ARBA" id="ARBA00023163"/>
    </source>
</evidence>
<dbReference type="Pfam" id="PF13377">
    <property type="entry name" value="Peripla_BP_3"/>
    <property type="match status" value="1"/>
</dbReference>
<dbReference type="InterPro" id="IPR028082">
    <property type="entry name" value="Peripla_BP_I"/>
</dbReference>
<dbReference type="Gene3D" id="1.10.260.40">
    <property type="entry name" value="lambda repressor-like DNA-binding domains"/>
    <property type="match status" value="1"/>
</dbReference>
<dbReference type="PANTHER" id="PTHR30146:SF120">
    <property type="entry name" value="ALANINE RACEMASE"/>
    <property type="match status" value="1"/>
</dbReference>
<dbReference type="CDD" id="cd01392">
    <property type="entry name" value="HTH_LacI"/>
    <property type="match status" value="1"/>
</dbReference>
<dbReference type="InterPro" id="IPR000843">
    <property type="entry name" value="HTH_LacI"/>
</dbReference>